<dbReference type="Proteomes" id="UP000824469">
    <property type="component" value="Unassembled WGS sequence"/>
</dbReference>
<accession>A0AA38L2B2</accession>
<evidence type="ECO:0000313" key="3">
    <source>
        <dbReference type="Proteomes" id="UP000824469"/>
    </source>
</evidence>
<keyword evidence="3" id="KW-1185">Reference proteome</keyword>
<dbReference type="EMBL" id="JAHRHJ020000006">
    <property type="protein sequence ID" value="KAH9312634.1"/>
    <property type="molecule type" value="Genomic_DNA"/>
</dbReference>
<name>A0AA38L2B2_TAXCH</name>
<feature type="region of interest" description="Disordered" evidence="1">
    <location>
        <begin position="31"/>
        <end position="55"/>
    </location>
</feature>
<sequence length="55" mass="6087">DSTKMENGFVGNQSVVTLAYYADQCRVEKSQISESYGGGDSSNPEENLRWHCPSN</sequence>
<evidence type="ECO:0000256" key="1">
    <source>
        <dbReference type="SAM" id="MobiDB-lite"/>
    </source>
</evidence>
<dbReference type="AlphaFoldDB" id="A0AA38L2B2"/>
<organism evidence="2 3">
    <name type="scientific">Taxus chinensis</name>
    <name type="common">Chinese yew</name>
    <name type="synonym">Taxus wallichiana var. chinensis</name>
    <dbReference type="NCBI Taxonomy" id="29808"/>
    <lineage>
        <taxon>Eukaryota</taxon>
        <taxon>Viridiplantae</taxon>
        <taxon>Streptophyta</taxon>
        <taxon>Embryophyta</taxon>
        <taxon>Tracheophyta</taxon>
        <taxon>Spermatophyta</taxon>
        <taxon>Pinopsida</taxon>
        <taxon>Pinidae</taxon>
        <taxon>Conifers II</taxon>
        <taxon>Cupressales</taxon>
        <taxon>Taxaceae</taxon>
        <taxon>Taxus</taxon>
    </lineage>
</organism>
<feature type="non-terminal residue" evidence="2">
    <location>
        <position position="55"/>
    </location>
</feature>
<feature type="non-terminal residue" evidence="2">
    <location>
        <position position="1"/>
    </location>
</feature>
<reference evidence="2 3" key="1">
    <citation type="journal article" date="2021" name="Nat. Plants">
        <title>The Taxus genome provides insights into paclitaxel biosynthesis.</title>
        <authorList>
            <person name="Xiong X."/>
            <person name="Gou J."/>
            <person name="Liao Q."/>
            <person name="Li Y."/>
            <person name="Zhou Q."/>
            <person name="Bi G."/>
            <person name="Li C."/>
            <person name="Du R."/>
            <person name="Wang X."/>
            <person name="Sun T."/>
            <person name="Guo L."/>
            <person name="Liang H."/>
            <person name="Lu P."/>
            <person name="Wu Y."/>
            <person name="Zhang Z."/>
            <person name="Ro D.K."/>
            <person name="Shang Y."/>
            <person name="Huang S."/>
            <person name="Yan J."/>
        </authorList>
    </citation>
    <scope>NUCLEOTIDE SEQUENCE [LARGE SCALE GENOMIC DNA]</scope>
    <source>
        <strain evidence="2">Ta-2019</strain>
    </source>
</reference>
<evidence type="ECO:0000313" key="2">
    <source>
        <dbReference type="EMBL" id="KAH9312634.1"/>
    </source>
</evidence>
<proteinExistence type="predicted"/>
<gene>
    <name evidence="2" type="ORF">KI387_027669</name>
</gene>
<protein>
    <submittedName>
        <fullName evidence="2">Uncharacterized protein</fullName>
    </submittedName>
</protein>
<comment type="caution">
    <text evidence="2">The sequence shown here is derived from an EMBL/GenBank/DDBJ whole genome shotgun (WGS) entry which is preliminary data.</text>
</comment>